<feature type="signal peptide" evidence="1">
    <location>
        <begin position="1"/>
        <end position="23"/>
    </location>
</feature>
<keyword evidence="4" id="KW-1185">Reference proteome</keyword>
<evidence type="ECO:0000256" key="1">
    <source>
        <dbReference type="SAM" id="SignalP"/>
    </source>
</evidence>
<name>A0A368V703_9BACT</name>
<dbReference type="InterPro" id="IPR006047">
    <property type="entry name" value="GH13_cat_dom"/>
</dbReference>
<dbReference type="PROSITE" id="PS51257">
    <property type="entry name" value="PROKAR_LIPOPROTEIN"/>
    <property type="match status" value="1"/>
</dbReference>
<dbReference type="SUPFAM" id="SSF51445">
    <property type="entry name" value="(Trans)glycosidases"/>
    <property type="match status" value="1"/>
</dbReference>
<accession>A0A368V703</accession>
<dbReference type="Proteomes" id="UP000252733">
    <property type="component" value="Unassembled WGS sequence"/>
</dbReference>
<dbReference type="PANTHER" id="PTHR47786">
    <property type="entry name" value="ALPHA-1,4-GLUCAN:MALTOSE-1-PHOSPHATE MALTOSYLTRANSFERASE"/>
    <property type="match status" value="1"/>
</dbReference>
<gene>
    <name evidence="3" type="ORF">DFO77_10825</name>
</gene>
<dbReference type="GO" id="GO:0005975">
    <property type="term" value="P:carbohydrate metabolic process"/>
    <property type="evidence" value="ECO:0007669"/>
    <property type="project" value="InterPro"/>
</dbReference>
<dbReference type="Gene3D" id="2.60.40.1180">
    <property type="entry name" value="Golgi alpha-mannosidase II"/>
    <property type="match status" value="1"/>
</dbReference>
<protein>
    <submittedName>
        <fullName evidence="3">Maltogenic amylase-like enzyme</fullName>
    </submittedName>
</protein>
<sequence>MRNSTTISLLLAVLFLISSCQNASQKDSSQEASHEYSSNSPLPEWSKDAVIYEVNIRQYTEEGTFNAFAEHLPRLKELGVDILWLMPVHPIGEKNRKGTLGSYYSIKDYKAINPEFGTMEDFKALVKKAHDMDMHLILDWVANHTAWDHPWTETNPEWYLQNEEGEIIAPVEDWTDVAGLDYSNQEMRKAMTDALTFWVEEANIDGYRCDVAGMVPVDFWEDARVAIEAVKPVWMLAEDEEEISLLENAFNANYGWSFHHIMNKVAQNEQNATHVAEYFQKIDTLYPSGTWPMQFTTNHDENSWNGTVWERMGDATKTMAALTFVVEGMPLIYSGQEVGLSKQLEFFEKDQIDWTGGEEMTEFYKTLTRLKSDNPALWNGEFGGDLEIIDTNDAESLFCFSRQKGENTVVALFNFSESSVSAFVENSPEGTFTEYFSGEDATLPVNGLLLQPWEFKIFVK</sequence>
<feature type="domain" description="Glycosyl hydrolase family 13 catalytic" evidence="2">
    <location>
        <begin position="44"/>
        <end position="371"/>
    </location>
</feature>
<dbReference type="Pfam" id="PF00128">
    <property type="entry name" value="Alpha-amylase"/>
    <property type="match status" value="2"/>
</dbReference>
<proteinExistence type="predicted"/>
<dbReference type="EMBL" id="QPIZ01000008">
    <property type="protein sequence ID" value="RCW36583.1"/>
    <property type="molecule type" value="Genomic_DNA"/>
</dbReference>
<dbReference type="Gene3D" id="3.20.20.80">
    <property type="entry name" value="Glycosidases"/>
    <property type="match status" value="1"/>
</dbReference>
<dbReference type="InterPro" id="IPR013780">
    <property type="entry name" value="Glyco_hydro_b"/>
</dbReference>
<dbReference type="CDD" id="cd11313">
    <property type="entry name" value="AmyAc_arch_bac_AmyA"/>
    <property type="match status" value="1"/>
</dbReference>
<dbReference type="SMART" id="SM00642">
    <property type="entry name" value="Aamy"/>
    <property type="match status" value="1"/>
</dbReference>
<feature type="chain" id="PRO_5016727755" evidence="1">
    <location>
        <begin position="24"/>
        <end position="460"/>
    </location>
</feature>
<dbReference type="InterPro" id="IPR017853">
    <property type="entry name" value="GH"/>
</dbReference>
<dbReference type="PANTHER" id="PTHR47786:SF2">
    <property type="entry name" value="GLYCOSYL HYDROLASE FAMILY 13 CATALYTIC DOMAIN-CONTAINING PROTEIN"/>
    <property type="match status" value="1"/>
</dbReference>
<dbReference type="AlphaFoldDB" id="A0A368V703"/>
<reference evidence="3 4" key="1">
    <citation type="submission" date="2018-07" db="EMBL/GenBank/DDBJ databases">
        <title>Freshwater and sediment microbial communities from various areas in North America, analyzing microbe dynamics in response to fracking.</title>
        <authorList>
            <person name="Lamendella R."/>
        </authorList>
    </citation>
    <scope>NUCLEOTIDE SEQUENCE [LARGE SCALE GENOMIC DNA]</scope>
    <source>
        <strain evidence="3 4">160A</strain>
    </source>
</reference>
<evidence type="ECO:0000313" key="3">
    <source>
        <dbReference type="EMBL" id="RCW36583.1"/>
    </source>
</evidence>
<comment type="caution">
    <text evidence="3">The sequence shown here is derived from an EMBL/GenBank/DDBJ whole genome shotgun (WGS) entry which is preliminary data.</text>
</comment>
<organism evidence="3 4">
    <name type="scientific">Marinilabilia salmonicolor</name>
    <dbReference type="NCBI Taxonomy" id="989"/>
    <lineage>
        <taxon>Bacteria</taxon>
        <taxon>Pseudomonadati</taxon>
        <taxon>Bacteroidota</taxon>
        <taxon>Bacteroidia</taxon>
        <taxon>Marinilabiliales</taxon>
        <taxon>Marinilabiliaceae</taxon>
        <taxon>Marinilabilia</taxon>
    </lineage>
</organism>
<evidence type="ECO:0000313" key="4">
    <source>
        <dbReference type="Proteomes" id="UP000252733"/>
    </source>
</evidence>
<dbReference type="RefSeq" id="WP_258861584.1">
    <property type="nucleotide sequence ID" value="NZ_QPIZ01000008.1"/>
</dbReference>
<evidence type="ECO:0000259" key="2">
    <source>
        <dbReference type="SMART" id="SM00642"/>
    </source>
</evidence>
<keyword evidence="1" id="KW-0732">Signal</keyword>
<dbReference type="SUPFAM" id="SSF51011">
    <property type="entry name" value="Glycosyl hydrolase domain"/>
    <property type="match status" value="1"/>
</dbReference>